<dbReference type="InParanoid" id="A0A084QJC4"/>
<sequence length="536" mass="60286">MAITSCPFEKMLWMGRSRYPEPRCSTKYEPAHPSDLRPWLQHAEACVPAPSPQYLLQATSDTAIRTTQISIIHHRRCSDASYLAEPPDRPYDGRSTQPYHDDATLKAEKEGQEYEKPYVWIEDMSMDDLNEWHELRTDAEVAELWYSTLTALCVYLDWHSCGRESVSASLEESKVSLGHHIDEAMEGQCALKKTVFLKSKPGALAAAAAFIYASGPSTYGLQLRFEVLKKYRHHGVAYEDLQMFLNEYWRRERFGPYDKMFCGATEPPDDSESTHQANSPTLRLADDPGVANTEDPSSAKKAPGEPNRLTSLYRWGLVDSFSMMRDDNDETGVSLQPPCPASQQTDAPSTPIFIHSLMMPMPGAGTQAASSTNQATDAPIDRPPAHATLYSFSSPMTELQLPLRIHPRDVDNFVLFDAMGTESAAKKTGDAVHDRQLFDLAFEGTAIDSDSATLSFSPRAKTPDDQQMYPAVHLVCFVDQRNQAAFTVCWRLRSCPRFLQGSRDYVFYFKKPARFRMPGVVEFYDSSDMVNANPLY</sequence>
<gene>
    <name evidence="2" type="ORF">S40285_10184</name>
</gene>
<organism evidence="2 3">
    <name type="scientific">Stachybotrys chlorohalonatus (strain IBT 40285)</name>
    <dbReference type="NCBI Taxonomy" id="1283841"/>
    <lineage>
        <taxon>Eukaryota</taxon>
        <taxon>Fungi</taxon>
        <taxon>Dikarya</taxon>
        <taxon>Ascomycota</taxon>
        <taxon>Pezizomycotina</taxon>
        <taxon>Sordariomycetes</taxon>
        <taxon>Hypocreomycetidae</taxon>
        <taxon>Hypocreales</taxon>
        <taxon>Stachybotryaceae</taxon>
        <taxon>Stachybotrys</taxon>
    </lineage>
</organism>
<accession>A0A084QJC4</accession>
<dbReference type="OrthoDB" id="4072826at2759"/>
<protein>
    <submittedName>
        <fullName evidence="2">Uncharacterized protein</fullName>
    </submittedName>
</protein>
<evidence type="ECO:0000256" key="1">
    <source>
        <dbReference type="SAM" id="MobiDB-lite"/>
    </source>
</evidence>
<dbReference type="AlphaFoldDB" id="A0A084QJC4"/>
<dbReference type="EMBL" id="KL660704">
    <property type="protein sequence ID" value="KFA64059.1"/>
    <property type="molecule type" value="Genomic_DNA"/>
</dbReference>
<reference evidence="2 3" key="1">
    <citation type="journal article" date="2014" name="BMC Genomics">
        <title>Comparative genome sequencing reveals chemotype-specific gene clusters in the toxigenic black mold Stachybotrys.</title>
        <authorList>
            <person name="Semeiks J."/>
            <person name="Borek D."/>
            <person name="Otwinowski Z."/>
            <person name="Grishin N.V."/>
        </authorList>
    </citation>
    <scope>NUCLEOTIDE SEQUENCE [LARGE SCALE GENOMIC DNA]</scope>
    <source>
        <strain evidence="2 3">IBT 40285</strain>
    </source>
</reference>
<dbReference type="HOGENOM" id="CLU_508223_0_0_1"/>
<evidence type="ECO:0000313" key="3">
    <source>
        <dbReference type="Proteomes" id="UP000028524"/>
    </source>
</evidence>
<feature type="region of interest" description="Disordered" evidence="1">
    <location>
        <begin position="261"/>
        <end position="307"/>
    </location>
</feature>
<proteinExistence type="predicted"/>
<name>A0A084QJC4_STAC4</name>
<evidence type="ECO:0000313" key="2">
    <source>
        <dbReference type="EMBL" id="KFA64059.1"/>
    </source>
</evidence>
<keyword evidence="3" id="KW-1185">Reference proteome</keyword>
<dbReference type="Proteomes" id="UP000028524">
    <property type="component" value="Unassembled WGS sequence"/>
</dbReference>